<dbReference type="EMBL" id="MW394391">
    <property type="protein sequence ID" value="QQV92264.1"/>
    <property type="molecule type" value="Genomic_DNA"/>
</dbReference>
<name>A0A7U0J5K4_9CAUD</name>
<reference evidence="1 2" key="1">
    <citation type="submission" date="2020-12" db="EMBL/GenBank/DDBJ databases">
        <title>Genomic characterization of four novel bacteriophages infecting Klebsiella pneumoniae.</title>
        <authorList>
            <person name="Estrada Bonilla B."/>
            <person name="Costa A.R."/>
            <person name="van Rossum T."/>
            <person name="Hagedoorn S."/>
            <person name="Wallinga H."/>
            <person name="Xiao M."/>
            <person name="Song W."/>
            <person name="Haas P.-J."/>
            <person name="Nobrega F.L."/>
            <person name="Brouns S.J.J."/>
        </authorList>
    </citation>
    <scope>NUCLEOTIDE SEQUENCE [LARGE SCALE GENOMIC DNA]</scope>
</reference>
<evidence type="ECO:0000313" key="1">
    <source>
        <dbReference type="EMBL" id="QQV92264.1"/>
    </source>
</evidence>
<protein>
    <submittedName>
        <fullName evidence="1">Uncharacterized protein</fullName>
    </submittedName>
</protein>
<keyword evidence="2" id="KW-1185">Reference proteome</keyword>
<dbReference type="Proteomes" id="UP000596381">
    <property type="component" value="Segment"/>
</dbReference>
<organism evidence="1 2">
    <name type="scientific">Klebsiella phage vB_KpM_FBKp24</name>
    <dbReference type="NCBI Taxonomy" id="2801834"/>
    <lineage>
        <taxon>Viruses</taxon>
        <taxon>Duplodnaviria</taxon>
        <taxon>Heunggongvirae</taxon>
        <taxon>Uroviricota</taxon>
        <taxon>Caudoviricetes</taxon>
        <taxon>Chimalliviridae</taxon>
        <taxon>Maaswegvirus</taxon>
        <taxon>Maaswegvirus Kp24</taxon>
    </lineage>
</organism>
<proteinExistence type="predicted"/>
<evidence type="ECO:0000313" key="2">
    <source>
        <dbReference type="Proteomes" id="UP000596381"/>
    </source>
</evidence>
<sequence length="121" mass="14173">MAILFQFGELKEDTEDGNKLFAQVPSTCPMDNSLFINHSTYYSVANFTNNYLNIVFSGREKDGICYGKIDDFFLEKLQLLTRWPMTKEQRNNIGFSDFEEFLKVARWCADNLDDPYWVVMP</sequence>
<accession>A0A7U0J5K4</accession>
<gene>
    <name evidence="1" type="ORF">vBKpMFBKp24_201</name>
</gene>